<dbReference type="Proteomes" id="UP000215223">
    <property type="component" value="Unassembled WGS sequence"/>
</dbReference>
<name>A0A229SB04_9PSEU</name>
<organism evidence="3 4">
    <name type="scientific">Amycolatopsis thailandensis</name>
    <dbReference type="NCBI Taxonomy" id="589330"/>
    <lineage>
        <taxon>Bacteria</taxon>
        <taxon>Bacillati</taxon>
        <taxon>Actinomycetota</taxon>
        <taxon>Actinomycetes</taxon>
        <taxon>Pseudonocardiales</taxon>
        <taxon>Pseudonocardiaceae</taxon>
        <taxon>Amycolatopsis</taxon>
    </lineage>
</organism>
<dbReference type="Pfam" id="PF14885">
    <property type="entry name" value="GHL15"/>
    <property type="match status" value="1"/>
</dbReference>
<evidence type="ECO:0000313" key="4">
    <source>
        <dbReference type="Proteomes" id="UP000215223"/>
    </source>
</evidence>
<evidence type="ECO:0000313" key="3">
    <source>
        <dbReference type="EMBL" id="OXM56117.1"/>
    </source>
</evidence>
<comment type="caution">
    <text evidence="3">The sequence shown here is derived from an EMBL/GenBank/DDBJ whole genome shotgun (WGS) entry which is preliminary data.</text>
</comment>
<feature type="chain" id="PRO_5012759695" description="Glycoside-hydrolase family GH114 TIM-barrel domain-containing protein" evidence="2">
    <location>
        <begin position="35"/>
        <end position="430"/>
    </location>
</feature>
<dbReference type="OrthoDB" id="3248299at2"/>
<accession>A0A229SB04</accession>
<feature type="compositionally biased region" description="Low complexity" evidence="1">
    <location>
        <begin position="402"/>
        <end position="414"/>
    </location>
</feature>
<keyword evidence="4" id="KW-1185">Reference proteome</keyword>
<feature type="signal peptide" evidence="2">
    <location>
        <begin position="1"/>
        <end position="34"/>
    </location>
</feature>
<reference evidence="3 4" key="1">
    <citation type="submission" date="2017-07" db="EMBL/GenBank/DDBJ databases">
        <title>Amycolatopsis thailandensis Genome sequencing and assembly.</title>
        <authorList>
            <person name="Kaur N."/>
            <person name="Mayilraj S."/>
        </authorList>
    </citation>
    <scope>NUCLEOTIDE SEQUENCE [LARGE SCALE GENOMIC DNA]</scope>
    <source>
        <strain evidence="3 4">JCM 16380</strain>
    </source>
</reference>
<protein>
    <recommendedName>
        <fullName evidence="5">Glycoside-hydrolase family GH114 TIM-barrel domain-containing protein</fullName>
    </recommendedName>
</protein>
<dbReference type="AlphaFoldDB" id="A0A229SB04"/>
<evidence type="ECO:0008006" key="5">
    <source>
        <dbReference type="Google" id="ProtNLM"/>
    </source>
</evidence>
<proteinExistence type="predicted"/>
<keyword evidence="2" id="KW-0732">Signal</keyword>
<gene>
    <name evidence="3" type="ORF">CFP71_14910</name>
</gene>
<evidence type="ECO:0000256" key="1">
    <source>
        <dbReference type="SAM" id="MobiDB-lite"/>
    </source>
</evidence>
<evidence type="ECO:0000256" key="2">
    <source>
        <dbReference type="SAM" id="SignalP"/>
    </source>
</evidence>
<feature type="region of interest" description="Disordered" evidence="1">
    <location>
        <begin position="377"/>
        <end position="414"/>
    </location>
</feature>
<dbReference type="PROSITE" id="PS51257">
    <property type="entry name" value="PROKAR_LIPOPROTEIN"/>
    <property type="match status" value="1"/>
</dbReference>
<sequence length="430" mass="45988">MPKAALTSARTFAIRLTAGCVVLALVAGCVASSAVQVPAPPPRPLAPCAWWYGIGQPPTTHELKVAAQRYAVVVLNADQTSAMRTLRELNPRLKILVYKDLSSTRNYPGAVDGGEDAKFLPSGIGYVAAQRGHPEWFATDVQGRRIEWKGYPKHWQMTVWDKTYQQAWTSAVVAEVTREGWDGILADNDFNSLSHYSAAVLAGTASEAETDRKLRDGLDAFLSLIGEAAQKAGKLFVPNVSETHLQPGRWTAHSRFGGAMEENFGFRENGGTGGLLTFRGNEFQELRAQAALGESMLLLVTRTRSAQEDRAGYASAALLAGPRTCWTPATTDDYRDPEWSALQGSDLGEAVDAAGRQPNGVWTRTFTRGWVAVNPTSATQTVTPPAGLVAAGSPAPRPPKSSVPASPSSSTPVTSIELAAADAVVMVKPE</sequence>
<dbReference type="EMBL" id="NMQT01000051">
    <property type="protein sequence ID" value="OXM56117.1"/>
    <property type="molecule type" value="Genomic_DNA"/>
</dbReference>
<dbReference type="InterPro" id="IPR029455">
    <property type="entry name" value="GHL15"/>
</dbReference>